<evidence type="ECO:0000313" key="2">
    <source>
        <dbReference type="Proteomes" id="UP000694565"/>
    </source>
</evidence>
<accession>A0A8C2WXY7</accession>
<name>A0A8C2WXY7_CYCLU</name>
<dbReference type="AlphaFoldDB" id="A0A8C2WXY7"/>
<dbReference type="Proteomes" id="UP000694565">
    <property type="component" value="Unplaced"/>
</dbReference>
<keyword evidence="2" id="KW-1185">Reference proteome</keyword>
<dbReference type="Ensembl" id="ENSCLMT00005011533.1">
    <property type="protein sequence ID" value="ENSCLMP00005010682.1"/>
    <property type="gene ID" value="ENSCLMG00005005875.1"/>
</dbReference>
<organism evidence="1 2">
    <name type="scientific">Cyclopterus lumpus</name>
    <name type="common">Lumpsucker</name>
    <dbReference type="NCBI Taxonomy" id="8103"/>
    <lineage>
        <taxon>Eukaryota</taxon>
        <taxon>Metazoa</taxon>
        <taxon>Chordata</taxon>
        <taxon>Craniata</taxon>
        <taxon>Vertebrata</taxon>
        <taxon>Euteleostomi</taxon>
        <taxon>Actinopterygii</taxon>
        <taxon>Neopterygii</taxon>
        <taxon>Teleostei</taxon>
        <taxon>Neoteleostei</taxon>
        <taxon>Acanthomorphata</taxon>
        <taxon>Eupercaria</taxon>
        <taxon>Perciformes</taxon>
        <taxon>Cottioidei</taxon>
        <taxon>Cottales</taxon>
        <taxon>Cyclopteridae</taxon>
        <taxon>Cyclopterus</taxon>
    </lineage>
</organism>
<sequence>SVSHNKKLCLLFIIHYSSTSLAPNCRDVEERERRDNSSFHHNVFRIFVPIFLPKQLHLTLMSLYVTLNVIV</sequence>
<evidence type="ECO:0000313" key="1">
    <source>
        <dbReference type="Ensembl" id="ENSCLMP00005010682.1"/>
    </source>
</evidence>
<reference evidence="1" key="2">
    <citation type="submission" date="2025-09" db="UniProtKB">
        <authorList>
            <consortium name="Ensembl"/>
        </authorList>
    </citation>
    <scope>IDENTIFICATION</scope>
</reference>
<proteinExistence type="predicted"/>
<reference evidence="1" key="1">
    <citation type="submission" date="2025-08" db="UniProtKB">
        <authorList>
            <consortium name="Ensembl"/>
        </authorList>
    </citation>
    <scope>IDENTIFICATION</scope>
</reference>
<protein>
    <submittedName>
        <fullName evidence="1">Uncharacterized protein</fullName>
    </submittedName>
</protein>